<name>A0A1I4N265_9FIRM</name>
<evidence type="ECO:0000313" key="2">
    <source>
        <dbReference type="Proteomes" id="UP000199520"/>
    </source>
</evidence>
<protein>
    <recommendedName>
        <fullName evidence="3">Phage transcriptional activator, RinA family</fullName>
    </recommendedName>
</protein>
<dbReference type="RefSeq" id="WP_090940839.1">
    <property type="nucleotide sequence ID" value="NZ_FOTS01000040.1"/>
</dbReference>
<evidence type="ECO:0008006" key="3">
    <source>
        <dbReference type="Google" id="ProtNLM"/>
    </source>
</evidence>
<reference evidence="2" key="1">
    <citation type="submission" date="2016-10" db="EMBL/GenBank/DDBJ databases">
        <authorList>
            <person name="Varghese N."/>
            <person name="Submissions S."/>
        </authorList>
    </citation>
    <scope>NUCLEOTIDE SEQUENCE [LARGE SCALE GENOMIC DNA]</scope>
    <source>
        <strain evidence="2">DSM 13327</strain>
    </source>
</reference>
<dbReference type="EMBL" id="FOTS01000040">
    <property type="protein sequence ID" value="SFM09407.1"/>
    <property type="molecule type" value="Genomic_DNA"/>
</dbReference>
<accession>A0A1I4N265</accession>
<dbReference type="STRING" id="1123291.SAMN04490355_104038"/>
<dbReference type="AlphaFoldDB" id="A0A1I4N265"/>
<proteinExistence type="predicted"/>
<gene>
    <name evidence="1" type="ORF">SAMN04490355_104038</name>
</gene>
<dbReference type="OrthoDB" id="1682114at2"/>
<keyword evidence="2" id="KW-1185">Reference proteome</keyword>
<evidence type="ECO:0000313" key="1">
    <source>
        <dbReference type="EMBL" id="SFM09407.1"/>
    </source>
</evidence>
<dbReference type="Proteomes" id="UP000199520">
    <property type="component" value="Unassembled WGS sequence"/>
</dbReference>
<sequence>MNCIREAENYLRYYRELYQSIKHANYMIAKLSWQTAPKEISAVSMDVTGIRAGKPCNTLNQMYELQMWKKMKDATIEEIDKVESVLSIISQNEGCERYRDILFMYYVEKKSMTYIAEEVQYTERHLWRLKKEIIKKFAVALFGVTALQAV</sequence>
<organism evidence="1 2">
    <name type="scientific">Pelosinus propionicus DSM 13327</name>
    <dbReference type="NCBI Taxonomy" id="1123291"/>
    <lineage>
        <taxon>Bacteria</taxon>
        <taxon>Bacillati</taxon>
        <taxon>Bacillota</taxon>
        <taxon>Negativicutes</taxon>
        <taxon>Selenomonadales</taxon>
        <taxon>Sporomusaceae</taxon>
        <taxon>Pelosinus</taxon>
    </lineage>
</organism>